<name>A0A3S2U9J8_ORYJA</name>
<dbReference type="PANTHER" id="PTHR22600">
    <property type="entry name" value="BETA-HEXOSAMINIDASE"/>
    <property type="match status" value="1"/>
</dbReference>
<feature type="active site" description="Proton donor" evidence="21">
    <location>
        <position position="23"/>
    </location>
</feature>
<evidence type="ECO:0000256" key="13">
    <source>
        <dbReference type="ARBA" id="ARBA00042342"/>
    </source>
</evidence>
<dbReference type="Pfam" id="PF00728">
    <property type="entry name" value="Glyco_hydro_20"/>
    <property type="match status" value="1"/>
</dbReference>
<organism evidence="23 24">
    <name type="scientific">Oryzias javanicus</name>
    <name type="common">Javanese ricefish</name>
    <name type="synonym">Aplocheilus javanicus</name>
    <dbReference type="NCBI Taxonomy" id="123683"/>
    <lineage>
        <taxon>Eukaryota</taxon>
        <taxon>Metazoa</taxon>
        <taxon>Chordata</taxon>
        <taxon>Craniata</taxon>
        <taxon>Vertebrata</taxon>
        <taxon>Euteleostomi</taxon>
        <taxon>Actinopterygii</taxon>
        <taxon>Neopterygii</taxon>
        <taxon>Teleostei</taxon>
        <taxon>Neoteleostei</taxon>
        <taxon>Acanthomorphata</taxon>
        <taxon>Ovalentaria</taxon>
        <taxon>Atherinomorphae</taxon>
        <taxon>Beloniformes</taxon>
        <taxon>Adrianichthyidae</taxon>
        <taxon>Oryziinae</taxon>
        <taxon>Oryzias</taxon>
    </lineage>
</organism>
<evidence type="ECO:0000256" key="14">
    <source>
        <dbReference type="ARBA" id="ARBA00042832"/>
    </source>
</evidence>
<protein>
    <recommendedName>
        <fullName evidence="12">Beta-hexosaminidase subunit beta</fullName>
        <ecNumber evidence="4">3.2.1.52</ecNumber>
    </recommendedName>
    <alternativeName>
        <fullName evidence="13">Beta-N-acetylhexosaminidase subunit beta</fullName>
    </alternativeName>
    <alternativeName>
        <fullName evidence="14">N-acetyl-beta-glucosaminidase subunit beta</fullName>
    </alternativeName>
</protein>
<evidence type="ECO:0000256" key="2">
    <source>
        <dbReference type="ARBA" id="ARBA00004371"/>
    </source>
</evidence>
<evidence type="ECO:0000259" key="22">
    <source>
        <dbReference type="Pfam" id="PF00728"/>
    </source>
</evidence>
<feature type="domain" description="Glycoside hydrolase family 20 catalytic" evidence="22">
    <location>
        <begin position="2"/>
        <end position="217"/>
    </location>
</feature>
<evidence type="ECO:0000256" key="1">
    <source>
        <dbReference type="ARBA" id="ARBA00001231"/>
    </source>
</evidence>
<keyword evidence="24" id="KW-1185">Reference proteome</keyword>
<comment type="subcellular location">
    <subcellularLocation>
        <location evidence="11">Cytoplasmic vesicle</location>
        <location evidence="11">Secretory vesicle</location>
        <location evidence="11">Cortical granule</location>
    </subcellularLocation>
    <subcellularLocation>
        <location evidence="2">Lysosome</location>
    </subcellularLocation>
</comment>
<comment type="function">
    <text evidence="17">Hydrolyzes the non-reducing end N-acetyl-D-hexosamine and/or sulfated N-acetyl-D-hexosamine of glycoconjugates, such as the oligosaccharide moieties from proteins and neutral glycolipids, or from certain mucopolysaccharides. The isozyme B does not hydrolyze each of these substrates, however hydrolyzes efficiently neutral oligosaccharide. Only the isozyme A is responsible for the degradation of GM2 gangliosides in the presence of GM2A. During fertilization is responsible, at least in part, for the zona block to polyspermy. Present in the cortical granules of non-activated oocytes, is exocytosed during the cortical reaction in response to oocyte activation and inactivates the sperm galactosyltransferase-binding site, accounting for the block in sperm binding to the zona pellucida.</text>
</comment>
<evidence type="ECO:0000256" key="16">
    <source>
        <dbReference type="ARBA" id="ARBA00043827"/>
    </source>
</evidence>
<dbReference type="Proteomes" id="UP000283210">
    <property type="component" value="Chromosome 12"/>
</dbReference>
<dbReference type="InterPro" id="IPR015883">
    <property type="entry name" value="Glyco_hydro_20_cat"/>
</dbReference>
<gene>
    <name evidence="23" type="ORF">OJAV_G00122570</name>
</gene>
<dbReference type="InterPro" id="IPR025705">
    <property type="entry name" value="Beta_hexosaminidase_sua/sub"/>
</dbReference>
<dbReference type="GO" id="GO:0005975">
    <property type="term" value="P:carbohydrate metabolic process"/>
    <property type="evidence" value="ECO:0007669"/>
    <property type="project" value="InterPro"/>
</dbReference>
<evidence type="ECO:0000256" key="5">
    <source>
        <dbReference type="ARBA" id="ARBA00022801"/>
    </source>
</evidence>
<dbReference type="PANTHER" id="PTHR22600:SF38">
    <property type="entry name" value="BETA-HEXOSAMINIDASE SUBUNIT BETA"/>
    <property type="match status" value="1"/>
</dbReference>
<dbReference type="GO" id="GO:0030203">
    <property type="term" value="P:glycosaminoglycan metabolic process"/>
    <property type="evidence" value="ECO:0007669"/>
    <property type="project" value="TreeGrafter"/>
</dbReference>
<dbReference type="GO" id="GO:0016020">
    <property type="term" value="C:membrane"/>
    <property type="evidence" value="ECO:0007669"/>
    <property type="project" value="TreeGrafter"/>
</dbReference>
<comment type="catalytic activity">
    <reaction evidence="15">
        <text>a ganglioside GM2 (d18:1(4E)) + H2O = a ganglioside GM3 (d18:1(4E)) + N-acetyl-beta-D-galactosamine</text>
        <dbReference type="Rhea" id="RHEA:47940"/>
        <dbReference type="ChEBI" id="CHEBI:15377"/>
        <dbReference type="ChEBI" id="CHEBI:28497"/>
        <dbReference type="ChEBI" id="CHEBI:60065"/>
        <dbReference type="ChEBI" id="CHEBI:71502"/>
    </reaction>
    <physiologicalReaction direction="left-to-right" evidence="15">
        <dbReference type="Rhea" id="RHEA:47941"/>
    </physiologicalReaction>
</comment>
<reference evidence="23 24" key="1">
    <citation type="submission" date="2018-11" db="EMBL/GenBank/DDBJ databases">
        <authorList>
            <person name="Lopez-Roques C."/>
            <person name="Donnadieu C."/>
            <person name="Bouchez O."/>
            <person name="Klopp C."/>
            <person name="Cabau C."/>
            <person name="Zahm M."/>
        </authorList>
    </citation>
    <scope>NUCLEOTIDE SEQUENCE [LARGE SCALE GENOMIC DNA]</scope>
    <source>
        <strain evidence="23">RS831</strain>
        <tissue evidence="23">Whole body</tissue>
    </source>
</reference>
<evidence type="ECO:0000256" key="9">
    <source>
        <dbReference type="ARBA" id="ARBA00023329"/>
    </source>
</evidence>
<reference evidence="23 24" key="2">
    <citation type="submission" date="2019-01" db="EMBL/GenBank/DDBJ databases">
        <title>A chromosome length genome reference of the Java medaka (oryzias javanicus).</title>
        <authorList>
            <person name="Herpin A."/>
            <person name="Takehana Y."/>
            <person name="Naruse K."/>
            <person name="Ansai S."/>
            <person name="Kawaguchi M."/>
        </authorList>
    </citation>
    <scope>NUCLEOTIDE SEQUENCE [LARGE SCALE GENOMIC DNA]</scope>
    <source>
        <strain evidence="23">RS831</strain>
        <tissue evidence="23">Whole body</tissue>
    </source>
</reference>
<evidence type="ECO:0000256" key="17">
    <source>
        <dbReference type="ARBA" id="ARBA00045511"/>
    </source>
</evidence>
<comment type="subunit">
    <text evidence="18">There are 3 forms of beta-hexosaminidase: hexosaminidase A is a heterodimer composed of one subunit alpha and one subunit beta (chain A and B); hexosaminidase B is a homodimer of two beta subunits (two chains A and B); hexosaminidase S is a homodimer of two alpha subunits. The composition of the dimer (isozyme A versus isozyme S) has a significant effect on the substrate specificity of the alpha subunit active site.</text>
</comment>
<comment type="catalytic activity">
    <reaction evidence="20">
        <text>N-acetyl-beta-D-6-sulfogalactosaminyl-(1-&gt;4)-alpha-L-iduronyl-(1-&gt;3)-N-acetyl-D-6-sulfogalactosamine + H2O = alpha-L-iduronyl-(1-&gt;3)-N-acetyl-D-6-sulfogalactosamine + N-acetyl-D-6-sulfogalactosamine</text>
        <dbReference type="Rhea" id="RHEA:64384"/>
        <dbReference type="ChEBI" id="CHEBI:15377"/>
        <dbReference type="ChEBI" id="CHEBI:152567"/>
        <dbReference type="ChEBI" id="CHEBI:152568"/>
        <dbReference type="ChEBI" id="CHEBI:153064"/>
    </reaction>
    <physiologicalReaction direction="left-to-right" evidence="20">
        <dbReference type="Rhea" id="RHEA:64385"/>
    </physiologicalReaction>
</comment>
<comment type="catalytic activity">
    <reaction evidence="10">
        <text>beta-D-GalNAc-(1-&gt;4)-alpha-L-IdoA-(1-&gt;3)-beta-D-GalNAc-4-sulfate-(1-&gt;4)-alpha-L-IdoA-(1-&gt;3)-D-GalNAc-4-sulfate + H2O = alpha-L-IdoA-(1-&gt;3)-beta-D-GalNAc-4-sulfate-(1-&gt;4)-alpha-L-IdoA-(1-&gt;3)-D-GalNAc-4-sulfate + N-acetyl-D-galactosamine</text>
        <dbReference type="Rhea" id="RHEA:64372"/>
        <dbReference type="ChEBI" id="CHEBI:15377"/>
        <dbReference type="ChEBI" id="CHEBI:28037"/>
        <dbReference type="ChEBI" id="CHEBI:152565"/>
        <dbReference type="ChEBI" id="CHEBI:152566"/>
    </reaction>
    <physiologicalReaction direction="left-to-right" evidence="10">
        <dbReference type="Rhea" id="RHEA:64373"/>
    </physiologicalReaction>
</comment>
<evidence type="ECO:0000256" key="8">
    <source>
        <dbReference type="ARBA" id="ARBA00023228"/>
    </source>
</evidence>
<keyword evidence="6" id="KW-0443">Lipid metabolism</keyword>
<keyword evidence="7" id="KW-1015">Disulfide bond</keyword>
<dbReference type="GO" id="GO:0005764">
    <property type="term" value="C:lysosome"/>
    <property type="evidence" value="ECO:0007669"/>
    <property type="project" value="UniProtKB-SubCell"/>
</dbReference>
<evidence type="ECO:0000313" key="24">
    <source>
        <dbReference type="Proteomes" id="UP000283210"/>
    </source>
</evidence>
<keyword evidence="5" id="KW-0378">Hydrolase</keyword>
<comment type="catalytic activity">
    <reaction evidence="19">
        <text>N-acetyl-beta-D-galactosaminyl-(1-&gt;4)-beta-D-3-sulfogalactosyl-(1-&gt;4)-beta-D-glucosyl-(1&lt;-&gt;1')-ceramide + H2O = a beta-D-3-sulfogalactosyl-(1-&gt;4)-beta-D-glucosyl-(1&lt;-&gt;1')-ceramide + N-acetyl-beta-D-galactosamine</text>
        <dbReference type="Rhea" id="RHEA:48276"/>
        <dbReference type="ChEBI" id="CHEBI:15377"/>
        <dbReference type="ChEBI" id="CHEBI:28497"/>
        <dbReference type="ChEBI" id="CHEBI:90163"/>
        <dbReference type="ChEBI" id="CHEBI:90164"/>
    </reaction>
    <physiologicalReaction direction="left-to-right" evidence="19">
        <dbReference type="Rhea" id="RHEA:48277"/>
    </physiologicalReaction>
</comment>
<evidence type="ECO:0000256" key="18">
    <source>
        <dbReference type="ARBA" id="ARBA00046959"/>
    </source>
</evidence>
<accession>A0A3S2U9J8</accession>
<sequence>MSRFFKEVSSVFPDGYVHLGGDEVDFSCWKSNPDIKKFMDEQGFGQDYSKLESFYIQKLLDIVTTTKKGYIIWQEVFDNGVKLKPDTVVHVWMNSGSDAEMNKVTTAGYTTILSAPWYLDYISYAQDWQKYYKVEPLNFNGYQTLLSSPWYLNRIYYGQDWQNPYKADPQDFKGTEAQKKLVIGGEACLWGEYVDATNLTPRLWPRASAVGERLWSAKEVTDINDAYNRLSAHRCRMVERGIPAEPLFSSFCPHEYKGI</sequence>
<evidence type="ECO:0000256" key="19">
    <source>
        <dbReference type="ARBA" id="ARBA00047301"/>
    </source>
</evidence>
<evidence type="ECO:0000256" key="11">
    <source>
        <dbReference type="ARBA" id="ARBA00037865"/>
    </source>
</evidence>
<comment type="similarity">
    <text evidence="3">Belongs to the glycosyl hydrolase 20 family.</text>
</comment>
<keyword evidence="8" id="KW-0458">Lysosome</keyword>
<dbReference type="AlphaFoldDB" id="A0A3S2U9J8"/>
<evidence type="ECO:0000256" key="21">
    <source>
        <dbReference type="PIRSR" id="PIRSR625705-1"/>
    </source>
</evidence>
<dbReference type="EMBL" id="CM012448">
    <property type="protein sequence ID" value="RVE66043.1"/>
    <property type="molecule type" value="Genomic_DNA"/>
</dbReference>
<dbReference type="EC" id="3.2.1.52" evidence="4"/>
<evidence type="ECO:0000256" key="15">
    <source>
        <dbReference type="ARBA" id="ARBA00043767"/>
    </source>
</evidence>
<dbReference type="SUPFAM" id="SSF51445">
    <property type="entry name" value="(Trans)glycosidases"/>
    <property type="match status" value="2"/>
</dbReference>
<dbReference type="Gene3D" id="3.20.20.80">
    <property type="entry name" value="Glycosidases"/>
    <property type="match status" value="2"/>
</dbReference>
<dbReference type="GO" id="GO:0060473">
    <property type="term" value="C:cortical granule"/>
    <property type="evidence" value="ECO:0007669"/>
    <property type="project" value="UniProtKB-SubCell"/>
</dbReference>
<evidence type="ECO:0000256" key="6">
    <source>
        <dbReference type="ARBA" id="ARBA00023098"/>
    </source>
</evidence>
<comment type="catalytic activity">
    <reaction evidence="16">
        <text>a ganglioside GM2 + H2O = a ganglioside GM3 + N-acetyl-beta-D-galactosamine</text>
        <dbReference type="Rhea" id="RHEA:47968"/>
        <dbReference type="ChEBI" id="CHEBI:15377"/>
        <dbReference type="ChEBI" id="CHEBI:28497"/>
        <dbReference type="ChEBI" id="CHEBI:79210"/>
        <dbReference type="ChEBI" id="CHEBI:79218"/>
    </reaction>
    <physiologicalReaction direction="left-to-right" evidence="16">
        <dbReference type="Rhea" id="RHEA:47969"/>
    </physiologicalReaction>
</comment>
<dbReference type="PRINTS" id="PR00738">
    <property type="entry name" value="GLHYDRLASE20"/>
</dbReference>
<evidence type="ECO:0000256" key="7">
    <source>
        <dbReference type="ARBA" id="ARBA00023157"/>
    </source>
</evidence>
<evidence type="ECO:0000256" key="4">
    <source>
        <dbReference type="ARBA" id="ARBA00012663"/>
    </source>
</evidence>
<evidence type="ECO:0000256" key="12">
    <source>
        <dbReference type="ARBA" id="ARBA00040637"/>
    </source>
</evidence>
<proteinExistence type="inferred from homology"/>
<evidence type="ECO:0000256" key="20">
    <source>
        <dbReference type="ARBA" id="ARBA00049464"/>
    </source>
</evidence>
<dbReference type="OrthoDB" id="428480at2759"/>
<keyword evidence="9" id="KW-0968">Cytoplasmic vesicle</keyword>
<dbReference type="InterPro" id="IPR017853">
    <property type="entry name" value="GH"/>
</dbReference>
<evidence type="ECO:0000256" key="10">
    <source>
        <dbReference type="ARBA" id="ARBA00023505"/>
    </source>
</evidence>
<dbReference type="GO" id="GO:0004563">
    <property type="term" value="F:beta-N-acetylhexosaminidase activity"/>
    <property type="evidence" value="ECO:0007669"/>
    <property type="project" value="UniProtKB-EC"/>
</dbReference>
<dbReference type="GO" id="GO:0006689">
    <property type="term" value="P:ganglioside catabolic process"/>
    <property type="evidence" value="ECO:0007669"/>
    <property type="project" value="TreeGrafter"/>
</dbReference>
<evidence type="ECO:0000256" key="3">
    <source>
        <dbReference type="ARBA" id="ARBA00006285"/>
    </source>
</evidence>
<evidence type="ECO:0000313" key="23">
    <source>
        <dbReference type="EMBL" id="RVE66043.1"/>
    </source>
</evidence>
<comment type="catalytic activity">
    <reaction evidence="1">
        <text>Hydrolysis of terminal non-reducing N-acetyl-D-hexosamine residues in N-acetyl-beta-D-hexosaminides.</text>
        <dbReference type="EC" id="3.2.1.52"/>
    </reaction>
</comment>